<dbReference type="SUPFAM" id="SSF48452">
    <property type="entry name" value="TPR-like"/>
    <property type="match status" value="1"/>
</dbReference>
<dbReference type="SUPFAM" id="SSF46894">
    <property type="entry name" value="C-terminal effector domain of the bipartite response regulators"/>
    <property type="match status" value="1"/>
</dbReference>
<dbReference type="PRINTS" id="PR00364">
    <property type="entry name" value="DISEASERSIST"/>
</dbReference>
<dbReference type="EMBL" id="FNOK01000016">
    <property type="protein sequence ID" value="SDX87018.1"/>
    <property type="molecule type" value="Genomic_DNA"/>
</dbReference>
<dbReference type="InterPro" id="IPR041664">
    <property type="entry name" value="AAA_16"/>
</dbReference>
<accession>A0A1H3F9I3</accession>
<dbReference type="InterPro" id="IPR000792">
    <property type="entry name" value="Tscrpt_reg_LuxR_C"/>
</dbReference>
<keyword evidence="2" id="KW-0067">ATP-binding</keyword>
<dbReference type="AlphaFoldDB" id="A0A1H3F9I3"/>
<feature type="domain" description="HTH luxR-type" evidence="3">
    <location>
        <begin position="790"/>
        <end position="854"/>
    </location>
</feature>
<dbReference type="InterPro" id="IPR011990">
    <property type="entry name" value="TPR-like_helical_dom_sf"/>
</dbReference>
<dbReference type="PRINTS" id="PR00038">
    <property type="entry name" value="HTHLUXR"/>
</dbReference>
<name>A0A1H3F9I3_9PSEU</name>
<dbReference type="PROSITE" id="PS50043">
    <property type="entry name" value="HTH_LUXR_2"/>
    <property type="match status" value="1"/>
</dbReference>
<evidence type="ECO:0000313" key="4">
    <source>
        <dbReference type="EMBL" id="SDX87018.1"/>
    </source>
</evidence>
<dbReference type="CDD" id="cd06170">
    <property type="entry name" value="LuxR_C_like"/>
    <property type="match status" value="1"/>
</dbReference>
<dbReference type="GO" id="GO:0005737">
    <property type="term" value="C:cytoplasm"/>
    <property type="evidence" value="ECO:0007669"/>
    <property type="project" value="TreeGrafter"/>
</dbReference>
<dbReference type="Gene3D" id="1.10.10.10">
    <property type="entry name" value="Winged helix-like DNA-binding domain superfamily/Winged helix DNA-binding domain"/>
    <property type="match status" value="1"/>
</dbReference>
<dbReference type="SMART" id="SM00421">
    <property type="entry name" value="HTH_LUXR"/>
    <property type="match status" value="1"/>
</dbReference>
<keyword evidence="5" id="KW-1185">Reference proteome</keyword>
<dbReference type="PANTHER" id="PTHR16305:SF35">
    <property type="entry name" value="TRANSCRIPTIONAL ACTIVATOR DOMAIN"/>
    <property type="match status" value="1"/>
</dbReference>
<gene>
    <name evidence="4" type="ORF">SAMN05216215_1016109</name>
</gene>
<keyword evidence="1" id="KW-0547">Nucleotide-binding</keyword>
<dbReference type="Pfam" id="PF13191">
    <property type="entry name" value="AAA_16"/>
    <property type="match status" value="1"/>
</dbReference>
<dbReference type="GO" id="GO:0003677">
    <property type="term" value="F:DNA binding"/>
    <property type="evidence" value="ECO:0007669"/>
    <property type="project" value="InterPro"/>
</dbReference>
<dbReference type="InterPro" id="IPR036388">
    <property type="entry name" value="WH-like_DNA-bd_sf"/>
</dbReference>
<evidence type="ECO:0000259" key="3">
    <source>
        <dbReference type="PROSITE" id="PS50043"/>
    </source>
</evidence>
<dbReference type="GO" id="GO:0004016">
    <property type="term" value="F:adenylate cyclase activity"/>
    <property type="evidence" value="ECO:0007669"/>
    <property type="project" value="TreeGrafter"/>
</dbReference>
<sequence length="854" mass="91054">MVSGVATGGALVIRGEAGIGKSTLLAEVVSGAPGRVLRASGVESEVEIAFSGLHQLLLPALDEIGGLPEPQADALRRALGTASGETTDRLVCAAVLGLLNRLAERTPVLVVVDDAHDVDRASMTALLFAARRLADRPIGMLFAVRDPAPRAVDSAGLAELRLSGLDGENAARLLDELGTPVDGPTRDRLVAATAGNPLALTTLGRSADRGRLALDALSGTVPVDSALRAAFTAQLQALPTETQAALLIAAADDTGRLDLVESLGGPLDPAEQAGLVEVSGGRLRFAHPLARAATYSSATSSQIGRAHRRIAAALAATDPPRARWHRCLATAGPDEALAAELETDAHDAEARGGLAATASVLLHAARLSPAEADQERRTAAAAHVAWKSGHAGLARTLLSRISGNTPTQVRTRGLVELYSSDQVMALHFLRRHARAAHLPDQAGELFFLAADAALHADRLGDARRLARQVADLPGFRDYGRWLADVLELRVVDAEPWEVFEAAPESVRRSGAHRWLLPMLLNRFGRDPWAAREFGLAAHEQLRTTGMLAISAIALPWLVELECRLGLWADAAEHAEEGLHLARDTGQQPREADFLSQLALLAAWRGDASGCRRHARLALERATPVHNNLAAAQATWALAVSELASGDVEQASDRLAALSAPGLPTAHEHIARLAAADAVEAHVRAGRVERIAEISIDPSNPSWLQAVLHRCRALAEDSEQHYRLSTSDVDDFPFERARGSLLHGQWLRRERRPAEARAELRVGIDLFESLGARQWAERARGELRACGGSAPRGDVAALTAQEREVAALAARGLSNREIAARLFISHRTVGYHLHKVFPKLGIAGRGQLRGFDLEP</sequence>
<dbReference type="GO" id="GO:0006355">
    <property type="term" value="P:regulation of DNA-templated transcription"/>
    <property type="evidence" value="ECO:0007669"/>
    <property type="project" value="InterPro"/>
</dbReference>
<reference evidence="5" key="1">
    <citation type="submission" date="2016-10" db="EMBL/GenBank/DDBJ databases">
        <authorList>
            <person name="Varghese N."/>
            <person name="Submissions S."/>
        </authorList>
    </citation>
    <scope>NUCLEOTIDE SEQUENCE [LARGE SCALE GENOMIC DNA]</scope>
    <source>
        <strain evidence="5">CGMCC 4.3530</strain>
    </source>
</reference>
<evidence type="ECO:0000256" key="1">
    <source>
        <dbReference type="ARBA" id="ARBA00022741"/>
    </source>
</evidence>
<dbReference type="InterPro" id="IPR016032">
    <property type="entry name" value="Sig_transdc_resp-reg_C-effctor"/>
</dbReference>
<dbReference type="SUPFAM" id="SSF52540">
    <property type="entry name" value="P-loop containing nucleoside triphosphate hydrolases"/>
    <property type="match status" value="1"/>
</dbReference>
<dbReference type="InterPro" id="IPR027417">
    <property type="entry name" value="P-loop_NTPase"/>
</dbReference>
<dbReference type="STRING" id="418495.SAMN05216215_1016109"/>
<organism evidence="4 5">
    <name type="scientific">Saccharopolyspora shandongensis</name>
    <dbReference type="NCBI Taxonomy" id="418495"/>
    <lineage>
        <taxon>Bacteria</taxon>
        <taxon>Bacillati</taxon>
        <taxon>Actinomycetota</taxon>
        <taxon>Actinomycetes</taxon>
        <taxon>Pseudonocardiales</taxon>
        <taxon>Pseudonocardiaceae</taxon>
        <taxon>Saccharopolyspora</taxon>
    </lineage>
</organism>
<dbReference type="Pfam" id="PF00196">
    <property type="entry name" value="GerE"/>
    <property type="match status" value="1"/>
</dbReference>
<protein>
    <submittedName>
        <fullName evidence="4">ATP-, maltotriose-and DNA-dependent transcriptional regulator MalT</fullName>
    </submittedName>
</protein>
<dbReference type="PANTHER" id="PTHR16305">
    <property type="entry name" value="TESTICULAR SOLUBLE ADENYLYL CYCLASE"/>
    <property type="match status" value="1"/>
</dbReference>
<dbReference type="GO" id="GO:0005524">
    <property type="term" value="F:ATP binding"/>
    <property type="evidence" value="ECO:0007669"/>
    <property type="project" value="UniProtKB-KW"/>
</dbReference>
<dbReference type="Gene3D" id="1.25.40.10">
    <property type="entry name" value="Tetratricopeptide repeat domain"/>
    <property type="match status" value="1"/>
</dbReference>
<dbReference type="Proteomes" id="UP000199529">
    <property type="component" value="Unassembled WGS sequence"/>
</dbReference>
<proteinExistence type="predicted"/>
<evidence type="ECO:0000313" key="5">
    <source>
        <dbReference type="Proteomes" id="UP000199529"/>
    </source>
</evidence>
<evidence type="ECO:0000256" key="2">
    <source>
        <dbReference type="ARBA" id="ARBA00022840"/>
    </source>
</evidence>